<protein>
    <submittedName>
        <fullName evidence="2">Uncharacterized protein</fullName>
    </submittedName>
</protein>
<sequence length="229" mass="26954">MSDITYKNIPICKQLYDVPYFFPENPEQGLVFYCSLLGLTLFVLCYVLSKIHRQRLLLQRGEIRMMKGYLLPIYMTFLYCCVIVYGVKAIDIAIAFIVYRHKFQSGMPVGFAILHAASFWTSEFWLFDLLIVFLVSNSHGTLMIRRAFWFSTVVWIVNVIVIAIGHPRVEAFLNFVGVYGVQCWISLLVLLYMYIQKFPHHSIQLWTLTILFFVECFLRLIADFLRYHQ</sequence>
<feature type="transmembrane region" description="Helical" evidence="1">
    <location>
        <begin position="69"/>
        <end position="99"/>
    </location>
</feature>
<feature type="transmembrane region" description="Helical" evidence="1">
    <location>
        <begin position="147"/>
        <end position="165"/>
    </location>
</feature>
<evidence type="ECO:0000313" key="2">
    <source>
        <dbReference type="EMBL" id="ETO19559.1"/>
    </source>
</evidence>
<keyword evidence="3" id="KW-1185">Reference proteome</keyword>
<accession>X6N1F1</accession>
<gene>
    <name evidence="2" type="ORF">RFI_17673</name>
</gene>
<dbReference type="EMBL" id="ASPP01013532">
    <property type="protein sequence ID" value="ETO19559.1"/>
    <property type="molecule type" value="Genomic_DNA"/>
</dbReference>
<feature type="transmembrane region" description="Helical" evidence="1">
    <location>
        <begin position="30"/>
        <end position="48"/>
    </location>
</feature>
<evidence type="ECO:0000313" key="3">
    <source>
        <dbReference type="Proteomes" id="UP000023152"/>
    </source>
</evidence>
<organism evidence="2 3">
    <name type="scientific">Reticulomyxa filosa</name>
    <dbReference type="NCBI Taxonomy" id="46433"/>
    <lineage>
        <taxon>Eukaryota</taxon>
        <taxon>Sar</taxon>
        <taxon>Rhizaria</taxon>
        <taxon>Retaria</taxon>
        <taxon>Foraminifera</taxon>
        <taxon>Monothalamids</taxon>
        <taxon>Reticulomyxidae</taxon>
        <taxon>Reticulomyxa</taxon>
    </lineage>
</organism>
<reference evidence="2 3" key="1">
    <citation type="journal article" date="2013" name="Curr. Biol.">
        <title>The Genome of the Foraminiferan Reticulomyxa filosa.</title>
        <authorList>
            <person name="Glockner G."/>
            <person name="Hulsmann N."/>
            <person name="Schleicher M."/>
            <person name="Noegel A.A."/>
            <person name="Eichinger L."/>
            <person name="Gallinger C."/>
            <person name="Pawlowski J."/>
            <person name="Sierra R."/>
            <person name="Euteneuer U."/>
            <person name="Pillet L."/>
            <person name="Moustafa A."/>
            <person name="Platzer M."/>
            <person name="Groth M."/>
            <person name="Szafranski K."/>
            <person name="Schliwa M."/>
        </authorList>
    </citation>
    <scope>NUCLEOTIDE SEQUENCE [LARGE SCALE GENOMIC DNA]</scope>
</reference>
<feature type="transmembrane region" description="Helical" evidence="1">
    <location>
        <begin position="205"/>
        <end position="222"/>
    </location>
</feature>
<dbReference type="Proteomes" id="UP000023152">
    <property type="component" value="Unassembled WGS sequence"/>
</dbReference>
<dbReference type="AlphaFoldDB" id="X6N1F1"/>
<proteinExistence type="predicted"/>
<keyword evidence="1" id="KW-0812">Transmembrane</keyword>
<feature type="transmembrane region" description="Helical" evidence="1">
    <location>
        <begin position="111"/>
        <end position="135"/>
    </location>
</feature>
<comment type="caution">
    <text evidence="2">The sequence shown here is derived from an EMBL/GenBank/DDBJ whole genome shotgun (WGS) entry which is preliminary data.</text>
</comment>
<feature type="transmembrane region" description="Helical" evidence="1">
    <location>
        <begin position="171"/>
        <end position="193"/>
    </location>
</feature>
<keyword evidence="1" id="KW-0472">Membrane</keyword>
<evidence type="ECO:0000256" key="1">
    <source>
        <dbReference type="SAM" id="Phobius"/>
    </source>
</evidence>
<keyword evidence="1" id="KW-1133">Transmembrane helix</keyword>
<name>X6N1F1_RETFI</name>
<feature type="non-terminal residue" evidence="2">
    <location>
        <position position="229"/>
    </location>
</feature>